<dbReference type="PANTHER" id="PTHR22642:SF2">
    <property type="entry name" value="PROTEIN LONG AFTER FAR-RED 3"/>
    <property type="match status" value="1"/>
</dbReference>
<organism evidence="2 3">
    <name type="scientific">Sphingobium boeckii</name>
    <dbReference type="NCBI Taxonomy" id="1082345"/>
    <lineage>
        <taxon>Bacteria</taxon>
        <taxon>Pseudomonadati</taxon>
        <taxon>Pseudomonadota</taxon>
        <taxon>Alphaproteobacteria</taxon>
        <taxon>Sphingomonadales</taxon>
        <taxon>Sphingomonadaceae</taxon>
        <taxon>Sphingobium</taxon>
    </lineage>
</organism>
<dbReference type="SUPFAM" id="SSF51338">
    <property type="entry name" value="Composite domain of metallo-dependent hydrolases"/>
    <property type="match status" value="1"/>
</dbReference>
<dbReference type="Gene3D" id="3.10.310.70">
    <property type="match status" value="1"/>
</dbReference>
<dbReference type="Proteomes" id="UP000549617">
    <property type="component" value="Unassembled WGS sequence"/>
</dbReference>
<dbReference type="Gene3D" id="3.20.20.140">
    <property type="entry name" value="Metal-dependent hydrolases"/>
    <property type="match status" value="1"/>
</dbReference>
<dbReference type="GO" id="GO:0016810">
    <property type="term" value="F:hydrolase activity, acting on carbon-nitrogen (but not peptide) bonds"/>
    <property type="evidence" value="ECO:0007669"/>
    <property type="project" value="InterPro"/>
</dbReference>
<dbReference type="InterPro" id="IPR011059">
    <property type="entry name" value="Metal-dep_hydrolase_composite"/>
</dbReference>
<gene>
    <name evidence="2" type="ORF">FHS49_003780</name>
</gene>
<dbReference type="InterPro" id="IPR032466">
    <property type="entry name" value="Metal_Hydrolase"/>
</dbReference>
<feature type="domain" description="Amidohydrolase 3" evidence="1">
    <location>
        <begin position="61"/>
        <end position="527"/>
    </location>
</feature>
<dbReference type="Gene3D" id="2.30.40.10">
    <property type="entry name" value="Urease, subunit C, domain 1"/>
    <property type="match status" value="1"/>
</dbReference>
<dbReference type="EMBL" id="JACIJC010000008">
    <property type="protein sequence ID" value="MBB5687734.1"/>
    <property type="molecule type" value="Genomic_DNA"/>
</dbReference>
<dbReference type="PANTHER" id="PTHR22642">
    <property type="entry name" value="IMIDAZOLONEPROPIONASE"/>
    <property type="match status" value="1"/>
</dbReference>
<dbReference type="SUPFAM" id="SSF51556">
    <property type="entry name" value="Metallo-dependent hydrolases"/>
    <property type="match status" value="1"/>
</dbReference>
<dbReference type="RefSeq" id="WP_184021931.1">
    <property type="nucleotide sequence ID" value="NZ_JACIJC010000008.1"/>
</dbReference>
<reference evidence="2 3" key="1">
    <citation type="submission" date="2020-08" db="EMBL/GenBank/DDBJ databases">
        <title>Genomic Encyclopedia of Type Strains, Phase IV (KMG-IV): sequencing the most valuable type-strain genomes for metagenomic binning, comparative biology and taxonomic classification.</title>
        <authorList>
            <person name="Goeker M."/>
        </authorList>
    </citation>
    <scope>NUCLEOTIDE SEQUENCE [LARGE SCALE GENOMIC DNA]</scope>
    <source>
        <strain evidence="2 3">DSM 25079</strain>
    </source>
</reference>
<comment type="caution">
    <text evidence="2">The sequence shown here is derived from an EMBL/GenBank/DDBJ whole genome shotgun (WGS) entry which is preliminary data.</text>
</comment>
<keyword evidence="3" id="KW-1185">Reference proteome</keyword>
<sequence length="535" mass="59168">MTQLFGLAQAQAPDSIYFNGKIVTVDRAFSTQEALAIRGDTFVATGTSDDIRKLAGRETKLVDLRGATVIPGLSDNHDHLWNSAKYLHRGVDMMGVTSFEEMKRRLLLAVSKAKKGEVIFTTTGWVIPTLPTRAQLDEISSSVPIVIIRFRRGAGVLNSAALRRIGVSKTNPRFAGAKVPVDAHGEPTGLPPHYPQSVLMIDALLPKLTEAQKDAMVMREMKRRNALGITNIRDLAVWPEGVQSLQRMRRQGKLTLRISLGVEFPDADNSARHLKRLPRLKRDDPWLFLDSMGEEPWTPGVVSLEAFTKLGRDLATLGWRPAPHVSSDAALGTTADQATDDTLTAYETIDRESALAQKRWYLEHVPLSTPAQMVRMAKLHLLISTQYAGYQSLPGTNLGAERMAHYNPIRGFLDHGLLVIGGSDTQGPSATEMEPNNPMIPFYFYVTRKMKSGNTFAPLEKIGRDEALRILTVNSAMAAFQEKTRGAIAPGMLADFVILNQDLMTISDDQIRDTRPLATFVGGRQVYAAPEFQRR</sequence>
<dbReference type="AlphaFoldDB" id="A0A7W9AL78"/>
<accession>A0A7W9AL78</accession>
<evidence type="ECO:0000313" key="2">
    <source>
        <dbReference type="EMBL" id="MBB5687734.1"/>
    </source>
</evidence>
<proteinExistence type="predicted"/>
<evidence type="ECO:0000259" key="1">
    <source>
        <dbReference type="Pfam" id="PF07969"/>
    </source>
</evidence>
<name>A0A7W9AL78_9SPHN</name>
<evidence type="ECO:0000313" key="3">
    <source>
        <dbReference type="Proteomes" id="UP000549617"/>
    </source>
</evidence>
<protein>
    <recommendedName>
        <fullName evidence="1">Amidohydrolase 3 domain-containing protein</fullName>
    </recommendedName>
</protein>
<dbReference type="InterPro" id="IPR013108">
    <property type="entry name" value="Amidohydro_3"/>
</dbReference>
<dbReference type="Pfam" id="PF07969">
    <property type="entry name" value="Amidohydro_3"/>
    <property type="match status" value="1"/>
</dbReference>